<keyword evidence="1" id="KW-1133">Transmembrane helix</keyword>
<feature type="transmembrane region" description="Helical" evidence="1">
    <location>
        <begin position="116"/>
        <end position="137"/>
    </location>
</feature>
<reference evidence="2 3" key="1">
    <citation type="submission" date="2018-09" db="EMBL/GenBank/DDBJ databases">
        <authorList>
            <person name="Zhu H."/>
        </authorList>
    </citation>
    <scope>NUCLEOTIDE SEQUENCE [LARGE SCALE GENOMIC DNA]</scope>
    <source>
        <strain evidence="2 3">K1S02-6</strain>
    </source>
</reference>
<keyword evidence="3" id="KW-1185">Reference proteome</keyword>
<dbReference type="Proteomes" id="UP000284021">
    <property type="component" value="Unassembled WGS sequence"/>
</dbReference>
<name>A0A418X9P8_9PSED</name>
<evidence type="ECO:0000313" key="2">
    <source>
        <dbReference type="EMBL" id="RJG09202.1"/>
    </source>
</evidence>
<comment type="caution">
    <text evidence="2">The sequence shown here is derived from an EMBL/GenBank/DDBJ whole genome shotgun (WGS) entry which is preliminary data.</text>
</comment>
<organism evidence="2 3">
    <name type="scientific">Pseudomonas cavernicola</name>
    <dbReference type="NCBI Taxonomy" id="2320866"/>
    <lineage>
        <taxon>Bacteria</taxon>
        <taxon>Pseudomonadati</taxon>
        <taxon>Pseudomonadota</taxon>
        <taxon>Gammaproteobacteria</taxon>
        <taxon>Pseudomonadales</taxon>
        <taxon>Pseudomonadaceae</taxon>
        <taxon>Pseudomonas</taxon>
    </lineage>
</organism>
<keyword evidence="1" id="KW-0812">Transmembrane</keyword>
<dbReference type="RefSeq" id="WP_119956988.1">
    <property type="nucleotide sequence ID" value="NZ_QYUR01000008.1"/>
</dbReference>
<feature type="transmembrane region" description="Helical" evidence="1">
    <location>
        <begin position="61"/>
        <end position="80"/>
    </location>
</feature>
<evidence type="ECO:0000256" key="1">
    <source>
        <dbReference type="SAM" id="Phobius"/>
    </source>
</evidence>
<protein>
    <recommendedName>
        <fullName evidence="4">5-bromo-4-chloroindolyl phosphate hydrolysis protein</fullName>
    </recommendedName>
</protein>
<dbReference type="AlphaFoldDB" id="A0A418X9P8"/>
<proteinExistence type="predicted"/>
<accession>A0A418X9P8</accession>
<keyword evidence="1" id="KW-0472">Membrane</keyword>
<feature type="transmembrane region" description="Helical" evidence="1">
    <location>
        <begin position="92"/>
        <end position="110"/>
    </location>
</feature>
<dbReference type="OrthoDB" id="9782052at2"/>
<dbReference type="InterPro" id="IPR018770">
    <property type="entry name" value="ChloroindolylP_hydrolase"/>
</dbReference>
<evidence type="ECO:0008006" key="4">
    <source>
        <dbReference type="Google" id="ProtNLM"/>
    </source>
</evidence>
<evidence type="ECO:0000313" key="3">
    <source>
        <dbReference type="Proteomes" id="UP000284021"/>
    </source>
</evidence>
<gene>
    <name evidence="2" type="ORF">D3879_25765</name>
</gene>
<sequence>MSDTSKPAHGLPFLRTLWVWLKGAVATSCCIGSGAFAGVLLNRLLSPAAAATKANLSTGMLLTASLLWLMLPVFSAFFAANLHFRHYYATRPLYPGLFLFVVAMVIESYHSGEGQWLLNLSVLGSLGWSLLAYLNTATPRAQELMRRIYAPSPELLDWVKTNQTHSSGGFSKLWAAWHKISWGKSATETAAKEAGNDLVQVFRREVNNLRQLSEALNSPHIGDECEALLRHCTAISALIEQEPGRLGQLQRFMAYHLPTASRLVGYFDKAQLLTESSAQKAQHLQEIEVSLQTLVVHFEQVHNQLVSSDLNDLNIELKLLKDDLAQQSTGKLG</sequence>
<feature type="transmembrane region" description="Helical" evidence="1">
    <location>
        <begin position="20"/>
        <end position="41"/>
    </location>
</feature>
<dbReference type="Pfam" id="PF10112">
    <property type="entry name" value="Halogen_Hydrol"/>
    <property type="match status" value="1"/>
</dbReference>
<dbReference type="EMBL" id="QYUR01000008">
    <property type="protein sequence ID" value="RJG09202.1"/>
    <property type="molecule type" value="Genomic_DNA"/>
</dbReference>